<dbReference type="PROSITE" id="PS51257">
    <property type="entry name" value="PROKAR_LIPOPROTEIN"/>
    <property type="match status" value="1"/>
</dbReference>
<evidence type="ECO:0000256" key="2">
    <source>
        <dbReference type="SAM" id="SignalP"/>
    </source>
</evidence>
<dbReference type="AlphaFoldDB" id="A0A5C6TP49"/>
<sequence length="230" mass="24071">MPREEKDTTLMQRLLTIAAVSAVALAASGCTTAPQGPLTAQNNTGLYSLHQPVVERTDYVFDVQSNGDGLSDYERGRLDAWFGSIDLRYGDRVSIDAPGGEPSEGVVRDVAGVAGRYGLLLADGAPVTEGAIAPGTVRVIASRAHASVPDCPTWSDRGMVERTTTSSNYGCAVNSNLAAMIADPNDLVLGREGSVEGNTDTATRAIRSYRTRPATSNQALPTTSTTSGGH</sequence>
<dbReference type="InterPro" id="IPR019027">
    <property type="entry name" value="Pilus_biogenesis_CpaD-related"/>
</dbReference>
<accession>A0A5C6TP49</accession>
<dbReference type="Pfam" id="PF09476">
    <property type="entry name" value="Pilus_CpaD"/>
    <property type="match status" value="1"/>
</dbReference>
<name>A0A5C6TP49_9SPHN</name>
<feature type="compositionally biased region" description="Polar residues" evidence="1">
    <location>
        <begin position="213"/>
        <end position="230"/>
    </location>
</feature>
<keyword evidence="2" id="KW-0732">Signal</keyword>
<evidence type="ECO:0000313" key="3">
    <source>
        <dbReference type="EMBL" id="TXC62234.1"/>
    </source>
</evidence>
<keyword evidence="4" id="KW-1185">Reference proteome</keyword>
<organism evidence="3 4">
    <name type="scientific">Allosphingosinicella ginsenosidimutans</name>
    <dbReference type="NCBI Taxonomy" id="1176539"/>
    <lineage>
        <taxon>Bacteria</taxon>
        <taxon>Pseudomonadati</taxon>
        <taxon>Pseudomonadota</taxon>
        <taxon>Alphaproteobacteria</taxon>
        <taxon>Sphingomonadales</taxon>
        <taxon>Sphingomonadaceae</taxon>
        <taxon>Allosphingosinicella</taxon>
    </lineage>
</organism>
<evidence type="ECO:0000313" key="4">
    <source>
        <dbReference type="Proteomes" id="UP000321249"/>
    </source>
</evidence>
<reference evidence="3 4" key="1">
    <citation type="journal article" date="2015" name="J. Microbiol.">
        <title>Sphingosinicella ginsenosidimutans sp. nov., with ginsenoside converting activity.</title>
        <authorList>
            <person name="Kim J.K."/>
            <person name="Kang M.S."/>
            <person name="Park S.C."/>
            <person name="Kim K.M."/>
            <person name="Choi K."/>
            <person name="Yoon M.H."/>
            <person name="Im W.T."/>
        </authorList>
    </citation>
    <scope>NUCLEOTIDE SEQUENCE [LARGE SCALE GENOMIC DNA]</scope>
    <source>
        <strain evidence="3 4">BS-11</strain>
    </source>
</reference>
<feature type="signal peptide" evidence="2">
    <location>
        <begin position="1"/>
        <end position="26"/>
    </location>
</feature>
<comment type="caution">
    <text evidence="3">The sequence shown here is derived from an EMBL/GenBank/DDBJ whole genome shotgun (WGS) entry which is preliminary data.</text>
</comment>
<dbReference type="EMBL" id="VOQQ01000001">
    <property type="protein sequence ID" value="TXC62234.1"/>
    <property type="molecule type" value="Genomic_DNA"/>
</dbReference>
<feature type="region of interest" description="Disordered" evidence="1">
    <location>
        <begin position="192"/>
        <end position="230"/>
    </location>
</feature>
<evidence type="ECO:0008006" key="5">
    <source>
        <dbReference type="Google" id="ProtNLM"/>
    </source>
</evidence>
<evidence type="ECO:0000256" key="1">
    <source>
        <dbReference type="SAM" id="MobiDB-lite"/>
    </source>
</evidence>
<proteinExistence type="predicted"/>
<protein>
    <recommendedName>
        <fullName evidence="5">Pilus assembly protein CpaD</fullName>
    </recommendedName>
</protein>
<gene>
    <name evidence="3" type="ORF">FRZ32_00350</name>
</gene>
<feature type="chain" id="PRO_5022839476" description="Pilus assembly protein CpaD" evidence="2">
    <location>
        <begin position="27"/>
        <end position="230"/>
    </location>
</feature>
<dbReference type="Proteomes" id="UP000321249">
    <property type="component" value="Unassembled WGS sequence"/>
</dbReference>